<dbReference type="GO" id="GO:0005096">
    <property type="term" value="F:GTPase activator activity"/>
    <property type="evidence" value="ECO:0007669"/>
    <property type="project" value="UniProtKB-UniRule"/>
</dbReference>
<evidence type="ECO:0000256" key="4">
    <source>
        <dbReference type="ARBA" id="ARBA00022490"/>
    </source>
</evidence>
<dbReference type="InterPro" id="IPR036188">
    <property type="entry name" value="FAD/NAD-bd_sf"/>
</dbReference>
<evidence type="ECO:0000313" key="8">
    <source>
        <dbReference type="Proteomes" id="UP001151699"/>
    </source>
</evidence>
<reference evidence="7" key="1">
    <citation type="submission" date="2022-07" db="EMBL/GenBank/DDBJ databases">
        <authorList>
            <person name="Trinca V."/>
            <person name="Uliana J.V.C."/>
            <person name="Torres T.T."/>
            <person name="Ward R.J."/>
            <person name="Monesi N."/>
        </authorList>
    </citation>
    <scope>NUCLEOTIDE SEQUENCE</scope>
    <source>
        <strain evidence="7">HSMRA1968</strain>
        <tissue evidence="7">Whole embryos</tissue>
    </source>
</reference>
<organism evidence="7 8">
    <name type="scientific">Pseudolycoriella hygida</name>
    <dbReference type="NCBI Taxonomy" id="35572"/>
    <lineage>
        <taxon>Eukaryota</taxon>
        <taxon>Metazoa</taxon>
        <taxon>Ecdysozoa</taxon>
        <taxon>Arthropoda</taxon>
        <taxon>Hexapoda</taxon>
        <taxon>Insecta</taxon>
        <taxon>Pterygota</taxon>
        <taxon>Neoptera</taxon>
        <taxon>Endopterygota</taxon>
        <taxon>Diptera</taxon>
        <taxon>Nematocera</taxon>
        <taxon>Sciaroidea</taxon>
        <taxon>Sciaridae</taxon>
        <taxon>Pseudolycoriella</taxon>
    </lineage>
</organism>
<evidence type="ECO:0000259" key="6">
    <source>
        <dbReference type="Pfam" id="PF22603"/>
    </source>
</evidence>
<protein>
    <recommendedName>
        <fullName evidence="5">Rab proteins geranylgeranyltransferase component A</fullName>
    </recommendedName>
</protein>
<dbReference type="PANTHER" id="PTHR11787:SF4">
    <property type="entry name" value="CHM, RAB ESCORT PROTEIN 1"/>
    <property type="match status" value="1"/>
</dbReference>
<dbReference type="EMBL" id="WJQU01000001">
    <property type="protein sequence ID" value="KAJ6649626.1"/>
    <property type="molecule type" value="Genomic_DNA"/>
</dbReference>
<comment type="subcellular location">
    <subcellularLocation>
        <location evidence="1">Cytoplasm</location>
        <location evidence="1">Cytosol</location>
    </subcellularLocation>
</comment>
<dbReference type="PANTHER" id="PTHR11787">
    <property type="entry name" value="RAB GDP-DISSOCIATION INHIBITOR"/>
    <property type="match status" value="1"/>
</dbReference>
<dbReference type="GO" id="GO:0005634">
    <property type="term" value="C:nucleus"/>
    <property type="evidence" value="ECO:0007669"/>
    <property type="project" value="TreeGrafter"/>
</dbReference>
<dbReference type="Gene3D" id="1.10.405.10">
    <property type="entry name" value="Guanine Nucleotide Dissociation Inhibitor, domain 1"/>
    <property type="match status" value="1"/>
</dbReference>
<dbReference type="InterPro" id="IPR001738">
    <property type="entry name" value="Rab_escort"/>
</dbReference>
<dbReference type="Proteomes" id="UP001151699">
    <property type="component" value="Chromosome A"/>
</dbReference>
<evidence type="ECO:0000256" key="5">
    <source>
        <dbReference type="PIRNR" id="PIRNR016550"/>
    </source>
</evidence>
<dbReference type="FunFam" id="1.10.405.10:FF:000003">
    <property type="entry name" value="Rab proteins geranylgeranyltransferase component A"/>
    <property type="match status" value="1"/>
</dbReference>
<proteinExistence type="inferred from homology"/>
<dbReference type="GO" id="GO:0005829">
    <property type="term" value="C:cytosol"/>
    <property type="evidence" value="ECO:0007669"/>
    <property type="project" value="UniProtKB-SubCell"/>
</dbReference>
<gene>
    <name evidence="7" type="primary">Rep</name>
    <name evidence="7" type="ORF">Bhyg_04864</name>
</gene>
<feature type="domain" description="RAE1/2" evidence="6">
    <location>
        <begin position="458"/>
        <end position="525"/>
    </location>
</feature>
<dbReference type="Gene3D" id="3.50.50.60">
    <property type="entry name" value="FAD/NAD(P)-binding domain"/>
    <property type="match status" value="1"/>
</dbReference>
<comment type="caution">
    <text evidence="7">The sequence shown here is derived from an EMBL/GenBank/DDBJ whole genome shotgun (WGS) entry which is preliminary data.</text>
</comment>
<dbReference type="InterPro" id="IPR018203">
    <property type="entry name" value="GDP_dissociation_inhibitor"/>
</dbReference>
<dbReference type="GO" id="GO:0016192">
    <property type="term" value="P:vesicle-mediated transport"/>
    <property type="evidence" value="ECO:0007669"/>
    <property type="project" value="TreeGrafter"/>
</dbReference>
<keyword evidence="3 5" id="KW-0343">GTPase activation</keyword>
<dbReference type="Gene3D" id="3.30.519.10">
    <property type="entry name" value="Guanine Nucleotide Dissociation Inhibitor, domain 2"/>
    <property type="match status" value="1"/>
</dbReference>
<keyword evidence="4 5" id="KW-0963">Cytoplasm</keyword>
<dbReference type="PRINTS" id="PR00891">
    <property type="entry name" value="RABGDIREP"/>
</dbReference>
<keyword evidence="8" id="KW-1185">Reference proteome</keyword>
<dbReference type="GO" id="GO:0005968">
    <property type="term" value="C:Rab-protein geranylgeranyltransferase complex"/>
    <property type="evidence" value="ECO:0007669"/>
    <property type="project" value="UniProtKB-UniRule"/>
</dbReference>
<comment type="similarity">
    <text evidence="2 5">Belongs to the Rab GDI family.</text>
</comment>
<dbReference type="SUPFAM" id="SSF51905">
    <property type="entry name" value="FAD/NAD(P)-binding domain"/>
    <property type="match status" value="1"/>
</dbReference>
<dbReference type="GO" id="GO:0007264">
    <property type="term" value="P:small GTPase-mediated signal transduction"/>
    <property type="evidence" value="ECO:0007669"/>
    <property type="project" value="UniProtKB-UniRule"/>
</dbReference>
<dbReference type="PRINTS" id="PR00893">
    <property type="entry name" value="RABESCORT"/>
</dbReference>
<dbReference type="InterPro" id="IPR054420">
    <property type="entry name" value="RAE1_2_domI_C"/>
</dbReference>
<sequence>MDDNLPTEFDLIVVGTGFTESIIAAAASRIGKSVLHLDSNEFYGGYWASFNLENIKTLQETSSGRSDVEVNSLSDNCMKLSENLCRLVNVIQEFHVGDEESAGEENTTSSKWTKQKVMKDFRKFNIDVTPKLLFSRGSLVELLISSNICRYAEFRSVDRIATLINDELKTVPCSRSDVFTTKDVSVVEKRLLMKLMSTCLNYEAGSAEFKGTIKNSSSFRFLMRNLRCPEFDDKTFQEFLSSQKLTPNLQHYVLYAISMSENSTPFKEGLEKTNKFLSSLNRYGNTPFLYPMYGCGEIPQCFCRLCAVFGGVYCLKRSITEIFFRNDNDQIVFDAIQCDNQKIQAKNIVFGHGTISSARFETIHTSSQNQEKGNCGNLSRGIFVTDTPIGDESMNSGGGGVVFLKMHSTTGSGGGAFVKQLSHWSGCCPKDFSKLLKETSAQELFPEIVDERIILSDIVHITCQSSGTSAKSDLAEYVDKLFKTYCWVEADAEAVADVVPETPVKSPPRMLWSMYFNIPSCIKCEYAEETPIPGLHLSCGPYFELDYDKSIKDAKDLFTKIYPTEEFLPRAPDPDEIVIGDEDENVKLDIQEKMLVDEIENEVQCIEQNDLNESRE</sequence>
<dbReference type="OrthoDB" id="1923006at2759"/>
<dbReference type="AlphaFoldDB" id="A0A9Q0NHC4"/>
<dbReference type="PIRSF" id="PIRSF016550">
    <property type="entry name" value="Rab_ger_ger_transf_A_euk"/>
    <property type="match status" value="1"/>
</dbReference>
<dbReference type="GO" id="GO:0006886">
    <property type="term" value="P:intracellular protein transport"/>
    <property type="evidence" value="ECO:0007669"/>
    <property type="project" value="InterPro"/>
</dbReference>
<name>A0A9Q0NHC4_9DIPT</name>
<evidence type="ECO:0000256" key="1">
    <source>
        <dbReference type="ARBA" id="ARBA00004514"/>
    </source>
</evidence>
<dbReference type="Pfam" id="PF00996">
    <property type="entry name" value="GDI"/>
    <property type="match status" value="2"/>
</dbReference>
<evidence type="ECO:0000256" key="3">
    <source>
        <dbReference type="ARBA" id="ARBA00022468"/>
    </source>
</evidence>
<dbReference type="Pfam" id="PF22603">
    <property type="entry name" value="RAE1_2_domI_C"/>
    <property type="match status" value="1"/>
</dbReference>
<evidence type="ECO:0000313" key="7">
    <source>
        <dbReference type="EMBL" id="KAJ6649626.1"/>
    </source>
</evidence>
<evidence type="ECO:0000256" key="2">
    <source>
        <dbReference type="ARBA" id="ARBA00005593"/>
    </source>
</evidence>
<comment type="function">
    <text evidence="5">Substrate-binding subunit (component A) of the Rab geranylgeranyltransferase (GGTase) complex. Binds unprenylated Rab proteins and presents the substrate peptide to the catalytic component B. The component A is thought to be regenerated by transferring its prenylated Rab back to the donor membrane.</text>
</comment>
<dbReference type="GO" id="GO:0005092">
    <property type="term" value="F:GDP-dissociation inhibitor activity"/>
    <property type="evidence" value="ECO:0007669"/>
    <property type="project" value="InterPro"/>
</dbReference>
<accession>A0A9Q0NHC4</accession>
<dbReference type="SUPFAM" id="SSF54373">
    <property type="entry name" value="FAD-linked reductases, C-terminal domain"/>
    <property type="match status" value="1"/>
</dbReference>